<evidence type="ECO:0000256" key="5">
    <source>
        <dbReference type="ARBA" id="ARBA00023157"/>
    </source>
</evidence>
<feature type="transmembrane region" description="Helical" evidence="7">
    <location>
        <begin position="444"/>
        <end position="466"/>
    </location>
</feature>
<dbReference type="GO" id="GO:0004930">
    <property type="term" value="F:G protein-coupled receptor activity"/>
    <property type="evidence" value="ECO:0007669"/>
    <property type="project" value="InterPro"/>
</dbReference>
<evidence type="ECO:0000256" key="4">
    <source>
        <dbReference type="ARBA" id="ARBA00023136"/>
    </source>
</evidence>
<keyword evidence="4 7" id="KW-0472">Membrane</keyword>
<dbReference type="Proteomes" id="UP000606274">
    <property type="component" value="Unassembled WGS sequence"/>
</dbReference>
<comment type="subcellular location">
    <subcellularLocation>
        <location evidence="1">Membrane</location>
        <topology evidence="1">Multi-pass membrane protein</topology>
    </subcellularLocation>
</comment>
<feature type="domain" description="G-protein coupled receptors family 2 profile 2" evidence="9">
    <location>
        <begin position="373"/>
        <end position="620"/>
    </location>
</feature>
<evidence type="ECO:0000313" key="10">
    <source>
        <dbReference type="EMBL" id="KAF7703443.1"/>
    </source>
</evidence>
<feature type="transmembrane region" description="Helical" evidence="7">
    <location>
        <begin position="372"/>
        <end position="395"/>
    </location>
</feature>
<dbReference type="Pfam" id="PF00002">
    <property type="entry name" value="7tm_2"/>
    <property type="match status" value="1"/>
</dbReference>
<dbReference type="PANTHER" id="PTHR12011:SF435">
    <property type="entry name" value="ADHESION G PROTEIN-COUPLED RECEPTOR G1-RELATED"/>
    <property type="match status" value="1"/>
</dbReference>
<evidence type="ECO:0000256" key="6">
    <source>
        <dbReference type="SAM" id="MobiDB-lite"/>
    </source>
</evidence>
<keyword evidence="5" id="KW-1015">Disulfide bond</keyword>
<evidence type="ECO:0000259" key="8">
    <source>
        <dbReference type="PROSITE" id="PS50221"/>
    </source>
</evidence>
<feature type="transmembrane region" description="Helical" evidence="7">
    <location>
        <begin position="407"/>
        <end position="424"/>
    </location>
</feature>
<reference evidence="10" key="1">
    <citation type="submission" date="2020-08" db="EMBL/GenBank/DDBJ databases">
        <title>Chromosome-level assembly of Southern catfish (Silurus meridionalis) provides insights into visual adaptation to the nocturnal and benthic lifestyles.</title>
        <authorList>
            <person name="Zhang Y."/>
            <person name="Wang D."/>
            <person name="Peng Z."/>
        </authorList>
    </citation>
    <scope>NUCLEOTIDE SEQUENCE</scope>
    <source>
        <strain evidence="10">SWU-2019-XX</strain>
        <tissue evidence="10">Muscle</tissue>
    </source>
</reference>
<dbReference type="GO" id="GO:0007166">
    <property type="term" value="P:cell surface receptor signaling pathway"/>
    <property type="evidence" value="ECO:0007669"/>
    <property type="project" value="InterPro"/>
</dbReference>
<dbReference type="PROSITE" id="PS50261">
    <property type="entry name" value="G_PROTEIN_RECEP_F2_4"/>
    <property type="match status" value="1"/>
</dbReference>
<evidence type="ECO:0000313" key="11">
    <source>
        <dbReference type="Proteomes" id="UP000606274"/>
    </source>
</evidence>
<keyword evidence="11" id="KW-1185">Reference proteome</keyword>
<evidence type="ECO:0000256" key="2">
    <source>
        <dbReference type="ARBA" id="ARBA00022692"/>
    </source>
</evidence>
<dbReference type="Pfam" id="PF01825">
    <property type="entry name" value="GPS"/>
    <property type="match status" value="1"/>
</dbReference>
<comment type="caution">
    <text evidence="10">The sequence shown here is derived from an EMBL/GenBank/DDBJ whole genome shotgun (WGS) entry which is preliminary data.</text>
</comment>
<dbReference type="EMBL" id="JABFDY010000009">
    <property type="protein sequence ID" value="KAF7703443.1"/>
    <property type="molecule type" value="Genomic_DNA"/>
</dbReference>
<proteinExistence type="predicted"/>
<dbReference type="InterPro" id="IPR017981">
    <property type="entry name" value="GPCR_2-like_7TM"/>
</dbReference>
<dbReference type="InterPro" id="IPR000832">
    <property type="entry name" value="GPCR_2_secretin-like"/>
</dbReference>
<dbReference type="GO" id="GO:0007189">
    <property type="term" value="P:adenylate cyclase-activating G protein-coupled receptor signaling pathway"/>
    <property type="evidence" value="ECO:0007669"/>
    <property type="project" value="TreeGrafter"/>
</dbReference>
<evidence type="ECO:0000256" key="1">
    <source>
        <dbReference type="ARBA" id="ARBA00004141"/>
    </source>
</evidence>
<feature type="transmembrane region" description="Helical" evidence="7">
    <location>
        <begin position="566"/>
        <end position="591"/>
    </location>
</feature>
<dbReference type="SMART" id="SM00303">
    <property type="entry name" value="GPS"/>
    <property type="match status" value="1"/>
</dbReference>
<keyword evidence="3 7" id="KW-1133">Transmembrane helix</keyword>
<sequence>MSALGLLSISKMDQRIGNLLLVLILSVRGHETDGDRDFKMCGTWKHANVLRTLHYDIKHGCSGIVIAANASTLSIQGSVTAQCHISDVQKLIASQSSSTSFCVFWEPLLDQLMVEVDKENFTLCKPRELQANCCTYLSSGEQKSSQLYGIESGSIHGDFLSEKVIAEYEFKGDWLNCKEYFCNKAAQESRGANMIEEAVLRSSELGAIYLPCAQTTVIEMKEDFAGYNVTLPAPRGVPQESIPVVHLPACLKPAKTKKSKVVCSFYKNSTFFKKSSQKILTDVVGISVKNEIITNLPEPLRIKFHHSVLKKTERSKCVSWDTRKDNEVVWRETGCETYRHSEVETECCCNHLTYFAILVDVNPTRRLRHLEALTYITAVCCAISIVSCAILFVSLCRQRKSKNQSSLVHRGLVVALFLLLVLFVSNGTIANVANESVCRIMGSLLHYTLISVLCWMAVEVIHTFWMMYMVFNPSPKPWIWYLLGFGFPAVPVISLGLVGDIYGQRKVKSDDVTTTYRMCWMTDSRSALMSHFIINTGLLAAVVSSGLIMLLLVFRKIHNRDEWRKNRVAFLSIWGLSCLFGSTWTLAFFSFEASETILFLFCIINSLQGFFLMLRFFALERMQKNSQSSSDFSSTGSTRQQMLQNS</sequence>
<dbReference type="PANTHER" id="PTHR12011">
    <property type="entry name" value="ADHESION G-PROTEIN COUPLED RECEPTOR"/>
    <property type="match status" value="1"/>
</dbReference>
<evidence type="ECO:0000256" key="3">
    <source>
        <dbReference type="ARBA" id="ARBA00022989"/>
    </source>
</evidence>
<evidence type="ECO:0000259" key="9">
    <source>
        <dbReference type="PROSITE" id="PS50261"/>
    </source>
</evidence>
<feature type="transmembrane region" description="Helical" evidence="7">
    <location>
        <begin position="597"/>
        <end position="618"/>
    </location>
</feature>
<dbReference type="GO" id="GO:0005886">
    <property type="term" value="C:plasma membrane"/>
    <property type="evidence" value="ECO:0007669"/>
    <property type="project" value="TreeGrafter"/>
</dbReference>
<gene>
    <name evidence="10" type="ORF">HF521_022450</name>
</gene>
<evidence type="ECO:0000256" key="7">
    <source>
        <dbReference type="SAM" id="Phobius"/>
    </source>
</evidence>
<dbReference type="Gene3D" id="2.60.220.50">
    <property type="match status" value="1"/>
</dbReference>
<name>A0A8T0BBY1_SILME</name>
<feature type="compositionally biased region" description="Low complexity" evidence="6">
    <location>
        <begin position="627"/>
        <end position="637"/>
    </location>
</feature>
<accession>A0A8T0BBY1</accession>
<organism evidence="10 11">
    <name type="scientific">Silurus meridionalis</name>
    <name type="common">Southern catfish</name>
    <name type="synonym">Silurus soldatovi meridionalis</name>
    <dbReference type="NCBI Taxonomy" id="175797"/>
    <lineage>
        <taxon>Eukaryota</taxon>
        <taxon>Metazoa</taxon>
        <taxon>Chordata</taxon>
        <taxon>Craniata</taxon>
        <taxon>Vertebrata</taxon>
        <taxon>Euteleostomi</taxon>
        <taxon>Actinopterygii</taxon>
        <taxon>Neopterygii</taxon>
        <taxon>Teleostei</taxon>
        <taxon>Ostariophysi</taxon>
        <taxon>Siluriformes</taxon>
        <taxon>Siluridae</taxon>
        <taxon>Silurus</taxon>
    </lineage>
</organism>
<dbReference type="Gene3D" id="1.20.1070.10">
    <property type="entry name" value="Rhodopsin 7-helix transmembrane proteins"/>
    <property type="match status" value="1"/>
</dbReference>
<dbReference type="InterPro" id="IPR000203">
    <property type="entry name" value="GPS"/>
</dbReference>
<feature type="domain" description="GAIN-B" evidence="8">
    <location>
        <begin position="220"/>
        <end position="365"/>
    </location>
</feature>
<dbReference type="InterPro" id="IPR046338">
    <property type="entry name" value="GAIN_dom_sf"/>
</dbReference>
<dbReference type="PROSITE" id="PS50221">
    <property type="entry name" value="GAIN_B"/>
    <property type="match status" value="1"/>
</dbReference>
<dbReference type="AlphaFoldDB" id="A0A8T0BBY1"/>
<feature type="region of interest" description="Disordered" evidence="6">
    <location>
        <begin position="627"/>
        <end position="646"/>
    </location>
</feature>
<protein>
    <submittedName>
        <fullName evidence="10">Uncharacterized protein</fullName>
    </submittedName>
</protein>
<dbReference type="InterPro" id="IPR057244">
    <property type="entry name" value="GAIN_B"/>
</dbReference>
<keyword evidence="2 7" id="KW-0812">Transmembrane</keyword>
<feature type="transmembrane region" description="Helical" evidence="7">
    <location>
        <begin position="478"/>
        <end position="498"/>
    </location>
</feature>
<feature type="transmembrane region" description="Helical" evidence="7">
    <location>
        <begin position="532"/>
        <end position="554"/>
    </location>
</feature>